<comment type="caution">
    <text evidence="1">The sequence shown here is derived from an EMBL/GenBank/DDBJ whole genome shotgun (WGS) entry which is preliminary data.</text>
</comment>
<evidence type="ECO:0000313" key="1">
    <source>
        <dbReference type="EMBL" id="KKN83042.1"/>
    </source>
</evidence>
<dbReference type="EMBL" id="LAZR01000191">
    <property type="protein sequence ID" value="KKN83042.1"/>
    <property type="molecule type" value="Genomic_DNA"/>
</dbReference>
<gene>
    <name evidence="1" type="ORF">LCGC14_0303080</name>
</gene>
<organism evidence="1">
    <name type="scientific">marine sediment metagenome</name>
    <dbReference type="NCBI Taxonomy" id="412755"/>
    <lineage>
        <taxon>unclassified sequences</taxon>
        <taxon>metagenomes</taxon>
        <taxon>ecological metagenomes</taxon>
    </lineage>
</organism>
<proteinExistence type="predicted"/>
<dbReference type="AlphaFoldDB" id="A0A0F9U6T9"/>
<accession>A0A0F9U6T9</accession>
<protein>
    <submittedName>
        <fullName evidence="1">Uncharacterized protein</fullName>
    </submittedName>
</protein>
<name>A0A0F9U6T9_9ZZZZ</name>
<reference evidence="1" key="1">
    <citation type="journal article" date="2015" name="Nature">
        <title>Complex archaea that bridge the gap between prokaryotes and eukaryotes.</title>
        <authorList>
            <person name="Spang A."/>
            <person name="Saw J.H."/>
            <person name="Jorgensen S.L."/>
            <person name="Zaremba-Niedzwiedzka K."/>
            <person name="Martijn J."/>
            <person name="Lind A.E."/>
            <person name="van Eijk R."/>
            <person name="Schleper C."/>
            <person name="Guy L."/>
            <person name="Ettema T.J."/>
        </authorList>
    </citation>
    <scope>NUCLEOTIDE SEQUENCE</scope>
</reference>
<sequence length="188" mass="21185">MQKEIKDGGTHPFVYTIPDPTRISAIQSPRNFNLDDKTQVMRILATAHKLGIVGLTPQEITDIGKLEPKDYTYRRRCSDLKNDRQLYVVGWRYDGKRLNEVLALGTAIPKEYFSNTIIDSHVSHHTNHGFTRCGSCGSLNLGGKGTARILKLVKKLRHNKVDNDIIELLNLLFPERHLPQNGVSGANK</sequence>